<proteinExistence type="predicted"/>
<accession>A0A4V3HVY3</accession>
<keyword evidence="2" id="KW-1185">Reference proteome</keyword>
<dbReference type="STRING" id="5466.A0A4V3HVY3"/>
<evidence type="ECO:0000313" key="1">
    <source>
        <dbReference type="EMBL" id="TDZ53903.1"/>
    </source>
</evidence>
<dbReference type="Proteomes" id="UP000295703">
    <property type="component" value="Unassembled WGS sequence"/>
</dbReference>
<reference evidence="1 2" key="1">
    <citation type="submission" date="2018-12" db="EMBL/GenBank/DDBJ databases">
        <title>Genome sequence and assembly of Colletotrichum trifolii.</title>
        <authorList>
            <person name="Gan P."/>
            <person name="Shirasu K."/>
        </authorList>
    </citation>
    <scope>NUCLEOTIDE SEQUENCE [LARGE SCALE GENOMIC DNA]</scope>
    <source>
        <strain evidence="1 2">543-2</strain>
    </source>
</reference>
<dbReference type="EMBL" id="RYZW01000065">
    <property type="protein sequence ID" value="TDZ53903.1"/>
    <property type="molecule type" value="Genomic_DNA"/>
</dbReference>
<name>A0A4V3HVY3_COLTR</name>
<comment type="caution">
    <text evidence="1">The sequence shown here is derived from an EMBL/GenBank/DDBJ whole genome shotgun (WGS) entry which is preliminary data.</text>
</comment>
<sequence length="272" mass="30426">MTFLDSVADILNKDRSENLRGQGREELQLKDLVKRFWQDIQGCVLARQASEAAAERGTIGPHPPRISWWELMDFVVRKQSRYVMKADHVGTEYGWQALAAESGIITLVCRDMGDIIRPLRTVALCDTWRTAPCHKNYLYASLAGLHQLAKDYNGFRTPHTRLTSRLIWVPQAADSMFEGSCYHTGEKKCERRPHGSETLKTTRVDMGGEPITLSLNGAVAFGVQKAKLTKGLPEINGNGLGQDNLPEPAKLSLRKLLKDRIVVRAIGDMKQG</sequence>
<gene>
    <name evidence="1" type="ORF">CTRI78_v006700</name>
</gene>
<protein>
    <submittedName>
        <fullName evidence="1">Uncharacterized protein</fullName>
    </submittedName>
</protein>
<dbReference type="AlphaFoldDB" id="A0A4V3HVY3"/>
<evidence type="ECO:0000313" key="2">
    <source>
        <dbReference type="Proteomes" id="UP000295703"/>
    </source>
</evidence>
<organism evidence="1 2">
    <name type="scientific">Colletotrichum trifolii</name>
    <dbReference type="NCBI Taxonomy" id="5466"/>
    <lineage>
        <taxon>Eukaryota</taxon>
        <taxon>Fungi</taxon>
        <taxon>Dikarya</taxon>
        <taxon>Ascomycota</taxon>
        <taxon>Pezizomycotina</taxon>
        <taxon>Sordariomycetes</taxon>
        <taxon>Hypocreomycetidae</taxon>
        <taxon>Glomerellales</taxon>
        <taxon>Glomerellaceae</taxon>
        <taxon>Colletotrichum</taxon>
        <taxon>Colletotrichum orbiculare species complex</taxon>
    </lineage>
</organism>